<comment type="subcellular location">
    <subcellularLocation>
        <location evidence="1">Nucleus</location>
        <location evidence="1">Nucleolus</location>
    </subcellularLocation>
</comment>
<dbReference type="InterPro" id="IPR015943">
    <property type="entry name" value="WD40/YVTN_repeat-like_dom_sf"/>
</dbReference>
<dbReference type="GO" id="GO:0030687">
    <property type="term" value="C:preribosome, large subunit precursor"/>
    <property type="evidence" value="ECO:0007669"/>
    <property type="project" value="TreeGrafter"/>
</dbReference>
<comment type="caution">
    <text evidence="10">The sequence shown here is derived from an EMBL/GenBank/DDBJ whole genome shotgun (WGS) entry which is preliminary data.</text>
</comment>
<protein>
    <recommendedName>
        <fullName evidence="9">BOP1 N-terminal domain-containing protein</fullName>
    </recommendedName>
</protein>
<dbReference type="InterPro" id="IPR036322">
    <property type="entry name" value="WD40_repeat_dom_sf"/>
</dbReference>
<sequence>MPKPSKSKKGKGKKPPPPPSSSSSDAESSDSDDERSYEDAPRTWGDAERAQNSEQQRESGALQQLKDQALDDLSSDDEDAGNATGRVPTHWYEGYDHIGYDVSGSKVVPEKPLDGLDLAIEADDGEGVTVYDKLNGRNVRISKRELEQIRRLKKGAFANPETEMYPDTYRSSVIETTPLHNAPEPKRRFIPSKWEGMRIHRLAQGLADGRLRTREENRRLRKEARDPERRFLEAAASMWGPEDVEDPSGRRKGPLPVPAPKLKLPGHEESYRPPAEYCVDDEGRPLTEPEEGQDFVPKQHDSLRRVGVYEKGVQERFERCLDLYLCPRKLKRRLAIDPESLVPKLPDPRDLKPFPNALCRSFIGHTTAVVALDCSRDGQWLATADDSGRVLLWEVSTGKLIRETAVPGPLSALRWNPHLEHHVLAVAGKEGVYLVDTRTARGDDREATKALLEGEDDEGVIEQRRDAEVVGVWSTLQQEPCTIVKCALAAPARTVAWHARGDYLATVSPDAIASMQCVVHRCSRRSSQAPLKRGDKGGQIQSCVFHPSKPFLFVASRTTVRLYHLARQELVKTLRSGCKWISCLAIHPGGDHCVVGSRDLRLCWHDLDLGEQAHRTLKYHDKALRAATFHPKSSRYPLMATCSDDGTVQVFHAKVFDDLTTNPSIVPVKRLDVSSPKGCLDCAFHPTQPWLFSGSADGSVKLFHAL</sequence>
<dbReference type="PANTHER" id="PTHR17605">
    <property type="entry name" value="RIBOSOME BIOGENESIS PROTEIN BOP1 BLOCK OF PROLIFERATION 1 PROTEIN"/>
    <property type="match status" value="1"/>
</dbReference>
<evidence type="ECO:0000256" key="6">
    <source>
        <dbReference type="ARBA" id="ARBA00023242"/>
    </source>
</evidence>
<evidence type="ECO:0000313" key="11">
    <source>
        <dbReference type="Proteomes" id="UP000789595"/>
    </source>
</evidence>
<dbReference type="InterPro" id="IPR012953">
    <property type="entry name" value="BOP1_N_dom"/>
</dbReference>
<dbReference type="PROSITE" id="PS50294">
    <property type="entry name" value="WD_REPEATS_REGION"/>
    <property type="match status" value="1"/>
</dbReference>
<keyword evidence="11" id="KW-1185">Reference proteome</keyword>
<feature type="compositionally biased region" description="Acidic residues" evidence="8">
    <location>
        <begin position="27"/>
        <end position="36"/>
    </location>
</feature>
<feature type="region of interest" description="Disordered" evidence="8">
    <location>
        <begin position="237"/>
        <end position="273"/>
    </location>
</feature>
<keyword evidence="3" id="KW-0698">rRNA processing</keyword>
<feature type="compositionally biased region" description="Basic residues" evidence="8">
    <location>
        <begin position="1"/>
        <end position="14"/>
    </location>
</feature>
<keyword evidence="4 7" id="KW-0853">WD repeat</keyword>
<feature type="domain" description="BOP1 N-terminal" evidence="9">
    <location>
        <begin position="92"/>
        <end position="355"/>
    </location>
</feature>
<dbReference type="SMART" id="SM00320">
    <property type="entry name" value="WD40"/>
    <property type="match status" value="7"/>
</dbReference>
<organism evidence="10 11">
    <name type="scientific">Pelagomonas calceolata</name>
    <dbReference type="NCBI Taxonomy" id="35677"/>
    <lineage>
        <taxon>Eukaryota</taxon>
        <taxon>Sar</taxon>
        <taxon>Stramenopiles</taxon>
        <taxon>Ochrophyta</taxon>
        <taxon>Pelagophyceae</taxon>
        <taxon>Pelagomonadales</taxon>
        <taxon>Pelagomonadaceae</taxon>
        <taxon>Pelagomonas</taxon>
    </lineage>
</organism>
<feature type="region of interest" description="Disordered" evidence="8">
    <location>
        <begin position="1"/>
        <end position="93"/>
    </location>
</feature>
<dbReference type="PANTHER" id="PTHR17605:SF0">
    <property type="entry name" value="RIBOSOME BIOGENESIS PROTEIN BOP1"/>
    <property type="match status" value="1"/>
</dbReference>
<dbReference type="GO" id="GO:0070545">
    <property type="term" value="C:PeBoW complex"/>
    <property type="evidence" value="ECO:0007669"/>
    <property type="project" value="TreeGrafter"/>
</dbReference>
<evidence type="ECO:0000256" key="1">
    <source>
        <dbReference type="ARBA" id="ARBA00004604"/>
    </source>
</evidence>
<dbReference type="OrthoDB" id="5571054at2759"/>
<dbReference type="EMBL" id="CAKKNE010000005">
    <property type="protein sequence ID" value="CAH0377561.1"/>
    <property type="molecule type" value="Genomic_DNA"/>
</dbReference>
<proteinExistence type="predicted"/>
<dbReference type="AlphaFoldDB" id="A0A8J2X695"/>
<name>A0A8J2X695_9STRA</name>
<dbReference type="Proteomes" id="UP000789595">
    <property type="component" value="Unassembled WGS sequence"/>
</dbReference>
<keyword evidence="6" id="KW-0539">Nucleus</keyword>
<reference evidence="10" key="1">
    <citation type="submission" date="2021-11" db="EMBL/GenBank/DDBJ databases">
        <authorList>
            <consortium name="Genoscope - CEA"/>
            <person name="William W."/>
        </authorList>
    </citation>
    <scope>NUCLEOTIDE SEQUENCE</scope>
</reference>
<evidence type="ECO:0000256" key="4">
    <source>
        <dbReference type="ARBA" id="ARBA00022574"/>
    </source>
</evidence>
<dbReference type="FunFam" id="2.130.10.10:FF:000576">
    <property type="entry name" value="Ribosome biogenesis protein ERB1"/>
    <property type="match status" value="1"/>
</dbReference>
<keyword evidence="5" id="KW-0677">Repeat</keyword>
<accession>A0A8J2X695</accession>
<evidence type="ECO:0000256" key="5">
    <source>
        <dbReference type="ARBA" id="ARBA00022737"/>
    </source>
</evidence>
<evidence type="ECO:0000256" key="7">
    <source>
        <dbReference type="PROSITE-ProRule" id="PRU00221"/>
    </source>
</evidence>
<evidence type="ECO:0000256" key="8">
    <source>
        <dbReference type="SAM" id="MobiDB-lite"/>
    </source>
</evidence>
<evidence type="ECO:0000256" key="3">
    <source>
        <dbReference type="ARBA" id="ARBA00022552"/>
    </source>
</evidence>
<dbReference type="SMART" id="SM01035">
    <property type="entry name" value="BOP1NT"/>
    <property type="match status" value="1"/>
</dbReference>
<keyword evidence="2" id="KW-0690">Ribosome biogenesis</keyword>
<dbReference type="Pfam" id="PF08145">
    <property type="entry name" value="BOP1NT"/>
    <property type="match status" value="1"/>
</dbReference>
<dbReference type="InterPro" id="IPR001680">
    <property type="entry name" value="WD40_rpt"/>
</dbReference>
<dbReference type="GO" id="GO:0000463">
    <property type="term" value="P:maturation of LSU-rRNA from tricistronic rRNA transcript (SSU-rRNA, 5.8S rRNA, LSU-rRNA)"/>
    <property type="evidence" value="ECO:0007669"/>
    <property type="project" value="TreeGrafter"/>
</dbReference>
<evidence type="ECO:0000259" key="9">
    <source>
        <dbReference type="SMART" id="SM01035"/>
    </source>
</evidence>
<dbReference type="SUPFAM" id="SSF50978">
    <property type="entry name" value="WD40 repeat-like"/>
    <property type="match status" value="1"/>
</dbReference>
<dbReference type="Pfam" id="PF00400">
    <property type="entry name" value="WD40"/>
    <property type="match status" value="4"/>
</dbReference>
<dbReference type="PROSITE" id="PS50082">
    <property type="entry name" value="WD_REPEATS_2"/>
    <property type="match status" value="1"/>
</dbReference>
<dbReference type="GO" id="GO:0043021">
    <property type="term" value="F:ribonucleoprotein complex binding"/>
    <property type="evidence" value="ECO:0007669"/>
    <property type="project" value="TreeGrafter"/>
</dbReference>
<feature type="repeat" description="WD" evidence="7">
    <location>
        <begin position="362"/>
        <end position="403"/>
    </location>
</feature>
<evidence type="ECO:0000256" key="2">
    <source>
        <dbReference type="ARBA" id="ARBA00022517"/>
    </source>
</evidence>
<gene>
    <name evidence="10" type="ORF">PECAL_5P20990</name>
</gene>
<dbReference type="Gene3D" id="2.130.10.10">
    <property type="entry name" value="YVTN repeat-like/Quinoprotein amine dehydrogenase"/>
    <property type="match status" value="1"/>
</dbReference>
<dbReference type="InterPro" id="IPR028598">
    <property type="entry name" value="BOP1/Erb1"/>
</dbReference>
<evidence type="ECO:0000313" key="10">
    <source>
        <dbReference type="EMBL" id="CAH0377561.1"/>
    </source>
</evidence>
<feature type="compositionally biased region" description="Basic and acidic residues" evidence="8">
    <location>
        <begin position="37"/>
        <end position="57"/>
    </location>
</feature>